<proteinExistence type="predicted"/>
<protein>
    <submittedName>
        <fullName evidence="1">IPExxxVDY family protein</fullName>
    </submittedName>
</protein>
<evidence type="ECO:0000313" key="2">
    <source>
        <dbReference type="Proteomes" id="UP001200642"/>
    </source>
</evidence>
<gene>
    <name evidence="1" type="ORF">K8352_01110</name>
</gene>
<dbReference type="InterPro" id="IPR047690">
    <property type="entry name" value="IPExxxVDY_fam"/>
</dbReference>
<name>A0AAE3ETB8_9FLAO</name>
<dbReference type="AlphaFoldDB" id="A0AAE3ETB8"/>
<evidence type="ECO:0000313" key="1">
    <source>
        <dbReference type="EMBL" id="MCG2459341.1"/>
    </source>
</evidence>
<keyword evidence="2" id="KW-1185">Reference proteome</keyword>
<organism evidence="1 2">
    <name type="scientific">Cerina litoralis</name>
    <dbReference type="NCBI Taxonomy" id="2874477"/>
    <lineage>
        <taxon>Bacteria</taxon>
        <taxon>Pseudomonadati</taxon>
        <taxon>Bacteroidota</taxon>
        <taxon>Flavobacteriia</taxon>
        <taxon>Flavobacteriales</taxon>
        <taxon>Flavobacteriaceae</taxon>
        <taxon>Cerina</taxon>
    </lineage>
</organism>
<comment type="caution">
    <text evidence="1">The sequence shown here is derived from an EMBL/GenBank/DDBJ whole genome shotgun (WGS) entry which is preliminary data.</text>
</comment>
<dbReference type="NCBIfam" id="NF033205">
    <property type="entry name" value="IPExxxVDY"/>
    <property type="match status" value="1"/>
</dbReference>
<sequence length="154" mass="18250">MAPSHKISDDFYGELYTYIALRSNLEDHALVFAINRFLKSNFKRTRKDLELSENVSFPVFEWKDLINDRYWTLIPNKCHKMELIKDGGLFGEEPSISTFYVVPEHREVDYILKLEQEDNDLENQLIKTLFKVPKILTAYTLDTTKMKHKNNLIF</sequence>
<reference evidence="1" key="1">
    <citation type="submission" date="2023-02" db="EMBL/GenBank/DDBJ databases">
        <title>Genome of Flavobacteriaceae gen. nov. sp. strain F89.</title>
        <authorList>
            <person name="Wang Y."/>
        </authorList>
    </citation>
    <scope>NUCLEOTIDE SEQUENCE</scope>
    <source>
        <strain evidence="1">F89</strain>
    </source>
</reference>
<dbReference type="EMBL" id="JAIRBC010000001">
    <property type="protein sequence ID" value="MCG2459341.1"/>
    <property type="molecule type" value="Genomic_DNA"/>
</dbReference>
<dbReference type="Proteomes" id="UP001200642">
    <property type="component" value="Unassembled WGS sequence"/>
</dbReference>
<dbReference type="RefSeq" id="WP_317900487.1">
    <property type="nucleotide sequence ID" value="NZ_JAIRBC010000001.1"/>
</dbReference>
<accession>A0AAE3ETB8</accession>